<dbReference type="PANTHER" id="PTHR44068:SF11">
    <property type="entry name" value="GERANYL DIPHOSPHATE 2-C-METHYLTRANSFERASE"/>
    <property type="match status" value="1"/>
</dbReference>
<dbReference type="SUPFAM" id="SSF53335">
    <property type="entry name" value="S-adenosyl-L-methionine-dependent methyltransferases"/>
    <property type="match status" value="1"/>
</dbReference>
<evidence type="ECO:0000313" key="3">
    <source>
        <dbReference type="EMBL" id="QBH97646.1"/>
    </source>
</evidence>
<accession>A0A411WNB3</accession>
<dbReference type="GO" id="GO:0032259">
    <property type="term" value="P:methylation"/>
    <property type="evidence" value="ECO:0007669"/>
    <property type="project" value="UniProtKB-KW"/>
</dbReference>
<sequence>MTSSINLLFQDSFLRQNMMGPNALLIAQELTRDLPLKKGMRILDLGCGAGITSLFLAHHFDATIYAVDLWISSTDNWQRFKQFGMEDRIIPLNLDAHELPFAEGYFDAVISIDAYQYFGHKPGYLETHLAPLVKPGGLIAVAVPGLQRPLVNGQPPEEMLPWWQEGMYFFTSDWWKTLWEGSGAVSVETCREMDCCKQAWDEWLLCDSNPYAVKDRDMMAFENGQYFNLVQIVGKVN</sequence>
<dbReference type="Proteomes" id="UP000293154">
    <property type="component" value="Chromosome"/>
</dbReference>
<dbReference type="PANTHER" id="PTHR44068">
    <property type="entry name" value="ZGC:194242"/>
    <property type="match status" value="1"/>
</dbReference>
<dbReference type="EMBL" id="CP034752">
    <property type="protein sequence ID" value="QBH97646.1"/>
    <property type="molecule type" value="Genomic_DNA"/>
</dbReference>
<dbReference type="KEGG" id="prag:EKN56_15275"/>
<dbReference type="OrthoDB" id="9760689at2"/>
<name>A0A411WNB3_9GAMM</name>
<protein>
    <submittedName>
        <fullName evidence="3">Methyltransferase domain-containing protein</fullName>
    </submittedName>
</protein>
<dbReference type="Pfam" id="PF08241">
    <property type="entry name" value="Methyltransf_11"/>
    <property type="match status" value="1"/>
</dbReference>
<feature type="domain" description="Methyltransferase type 11" evidence="2">
    <location>
        <begin position="43"/>
        <end position="140"/>
    </location>
</feature>
<proteinExistence type="predicted"/>
<keyword evidence="1 3" id="KW-0808">Transferase</keyword>
<dbReference type="AlphaFoldDB" id="A0A411WNB3"/>
<dbReference type="GO" id="GO:0008757">
    <property type="term" value="F:S-adenosylmethionine-dependent methyltransferase activity"/>
    <property type="evidence" value="ECO:0007669"/>
    <property type="project" value="InterPro"/>
</dbReference>
<gene>
    <name evidence="3" type="ORF">EKN56_15275</name>
</gene>
<evidence type="ECO:0000256" key="1">
    <source>
        <dbReference type="ARBA" id="ARBA00022679"/>
    </source>
</evidence>
<keyword evidence="3" id="KW-0489">Methyltransferase</keyword>
<organism evidence="3 4">
    <name type="scientific">Limnobaculum zhutongyuii</name>
    <dbReference type="NCBI Taxonomy" id="2498113"/>
    <lineage>
        <taxon>Bacteria</taxon>
        <taxon>Pseudomonadati</taxon>
        <taxon>Pseudomonadota</taxon>
        <taxon>Gammaproteobacteria</taxon>
        <taxon>Enterobacterales</taxon>
        <taxon>Budviciaceae</taxon>
        <taxon>Limnobaculum</taxon>
    </lineage>
</organism>
<dbReference type="Gene3D" id="3.40.50.150">
    <property type="entry name" value="Vaccinia Virus protein VP39"/>
    <property type="match status" value="1"/>
</dbReference>
<reference evidence="3 4" key="1">
    <citation type="submission" date="2019-03" db="EMBL/GenBank/DDBJ databases">
        <title>Pragia sp. nov. isolated from the gut tract of Carduelis flavirostris.</title>
        <authorList>
            <person name="Ge Y."/>
        </authorList>
    </citation>
    <scope>NUCLEOTIDE SEQUENCE [LARGE SCALE GENOMIC DNA]</scope>
    <source>
        <strain evidence="3 4">CF-458</strain>
    </source>
</reference>
<keyword evidence="4" id="KW-1185">Reference proteome</keyword>
<evidence type="ECO:0000313" key="4">
    <source>
        <dbReference type="Proteomes" id="UP000293154"/>
    </source>
</evidence>
<dbReference type="RefSeq" id="WP_130592578.1">
    <property type="nucleotide sequence ID" value="NZ_CP034752.1"/>
</dbReference>
<dbReference type="InterPro" id="IPR050447">
    <property type="entry name" value="Erg6_SMT_methyltransf"/>
</dbReference>
<evidence type="ECO:0000259" key="2">
    <source>
        <dbReference type="Pfam" id="PF08241"/>
    </source>
</evidence>
<dbReference type="InterPro" id="IPR029063">
    <property type="entry name" value="SAM-dependent_MTases_sf"/>
</dbReference>
<dbReference type="InterPro" id="IPR013216">
    <property type="entry name" value="Methyltransf_11"/>
</dbReference>
<dbReference type="CDD" id="cd02440">
    <property type="entry name" value="AdoMet_MTases"/>
    <property type="match status" value="1"/>
</dbReference>